<dbReference type="EMBL" id="JAJAQC010000020">
    <property type="protein sequence ID" value="MDA0565382.1"/>
    <property type="molecule type" value="Genomic_DNA"/>
</dbReference>
<reference evidence="2" key="1">
    <citation type="submission" date="2021-10" db="EMBL/GenBank/DDBJ databases">
        <title>Streptomonospora sp. nov., isolated from mangrove soil.</title>
        <authorList>
            <person name="Chen X."/>
            <person name="Ge X."/>
            <person name="Liu W."/>
        </authorList>
    </citation>
    <scope>NUCLEOTIDE SEQUENCE</scope>
    <source>
        <strain evidence="2">S1-112</strain>
    </source>
</reference>
<dbReference type="InterPro" id="IPR012296">
    <property type="entry name" value="Nuclease_put_TT1808"/>
</dbReference>
<dbReference type="GO" id="GO:0004519">
    <property type="term" value="F:endonuclease activity"/>
    <property type="evidence" value="ECO:0007669"/>
    <property type="project" value="UniProtKB-KW"/>
</dbReference>
<accession>A0A9X3NKX5</accession>
<dbReference type="CDD" id="cd06260">
    <property type="entry name" value="DUF820-like"/>
    <property type="match status" value="1"/>
</dbReference>
<dbReference type="InterPro" id="IPR008538">
    <property type="entry name" value="Uma2"/>
</dbReference>
<dbReference type="SUPFAM" id="SSF52980">
    <property type="entry name" value="Restriction endonuclease-like"/>
    <property type="match status" value="1"/>
</dbReference>
<keyword evidence="2" id="KW-0255">Endonuclease</keyword>
<dbReference type="Gene3D" id="3.90.1570.10">
    <property type="entry name" value="tt1808, chain A"/>
    <property type="match status" value="1"/>
</dbReference>
<sequence length="192" mass="21047">MTVAGLARTPDDGRRYELVGGRLVVSPAPLFPHTVIADRLLLVLHPQTPRGHNVSAAAGIDFTADRTHHRIPDLCVIPRADRSAGHLTRPPLLAVEVVSASTAFTDHHAKRAEYARFGIGSYWIVDPTREEVGIVELRLERGRYRTANQASGRAPFRTDAPFPYRLVPHWLLADCDDWEDHVLGGEAPGAGG</sequence>
<dbReference type="PANTHER" id="PTHR35400">
    <property type="entry name" value="SLR1083 PROTEIN"/>
    <property type="match status" value="1"/>
</dbReference>
<keyword evidence="2" id="KW-0378">Hydrolase</keyword>
<evidence type="ECO:0000259" key="1">
    <source>
        <dbReference type="Pfam" id="PF05685"/>
    </source>
</evidence>
<organism evidence="2 3">
    <name type="scientific">Streptomonospora mangrovi</name>
    <dbReference type="NCBI Taxonomy" id="2883123"/>
    <lineage>
        <taxon>Bacteria</taxon>
        <taxon>Bacillati</taxon>
        <taxon>Actinomycetota</taxon>
        <taxon>Actinomycetes</taxon>
        <taxon>Streptosporangiales</taxon>
        <taxon>Nocardiopsidaceae</taxon>
        <taxon>Streptomonospora</taxon>
    </lineage>
</organism>
<proteinExistence type="predicted"/>
<dbReference type="Pfam" id="PF05685">
    <property type="entry name" value="Uma2"/>
    <property type="match status" value="1"/>
</dbReference>
<dbReference type="PANTHER" id="PTHR35400:SF3">
    <property type="entry name" value="SLL1072 PROTEIN"/>
    <property type="match status" value="1"/>
</dbReference>
<dbReference type="AlphaFoldDB" id="A0A9X3NKX5"/>
<evidence type="ECO:0000313" key="2">
    <source>
        <dbReference type="EMBL" id="MDA0565382.1"/>
    </source>
</evidence>
<dbReference type="Proteomes" id="UP001140076">
    <property type="component" value="Unassembled WGS sequence"/>
</dbReference>
<keyword evidence="2" id="KW-0540">Nuclease</keyword>
<evidence type="ECO:0000313" key="3">
    <source>
        <dbReference type="Proteomes" id="UP001140076"/>
    </source>
</evidence>
<dbReference type="RefSeq" id="WP_270072658.1">
    <property type="nucleotide sequence ID" value="NZ_JAJAQC010000020.1"/>
</dbReference>
<name>A0A9X3NKX5_9ACTN</name>
<feature type="domain" description="Putative restriction endonuclease" evidence="1">
    <location>
        <begin position="11"/>
        <end position="149"/>
    </location>
</feature>
<keyword evidence="3" id="KW-1185">Reference proteome</keyword>
<dbReference type="InterPro" id="IPR011335">
    <property type="entry name" value="Restrct_endonuc-II-like"/>
</dbReference>
<gene>
    <name evidence="2" type="ORF">LG943_13820</name>
</gene>
<protein>
    <submittedName>
        <fullName evidence="2">Uma2 family endonuclease</fullName>
    </submittedName>
</protein>
<comment type="caution">
    <text evidence="2">The sequence shown here is derived from an EMBL/GenBank/DDBJ whole genome shotgun (WGS) entry which is preliminary data.</text>
</comment>